<accession>A0ABX5UAV7</accession>
<gene>
    <name evidence="2" type="ORF">SRED_002985</name>
</gene>
<evidence type="ECO:0008006" key="4">
    <source>
        <dbReference type="Google" id="ProtNLM"/>
    </source>
</evidence>
<organism evidence="2 3">
    <name type="scientific">Spiroplasma melliferum</name>
    <dbReference type="NCBI Taxonomy" id="2134"/>
    <lineage>
        <taxon>Bacteria</taxon>
        <taxon>Bacillati</taxon>
        <taxon>Mycoplasmatota</taxon>
        <taxon>Mollicutes</taxon>
        <taxon>Entomoplasmatales</taxon>
        <taxon>Spiroplasmataceae</taxon>
        <taxon>Spiroplasma</taxon>
    </lineage>
</organism>
<sequence length="120" mass="14687">MEIWWIKMWSTYEIIDVVIISTIILFSLINSIYFQYVLLKNEEIKSIKWKKYSLFSLNIFSYGLVIFLICFIFLTSFTPFFMWLSYNVIKIIVLLLILFLVCSQWIIYFYKIKRTNEKKD</sequence>
<reference evidence="2 3" key="1">
    <citation type="submission" date="2018-05" db="EMBL/GenBank/DDBJ databases">
        <title>Compelete Genome Sequence of Spiroplasma melliferum.</title>
        <authorList>
            <person name="Davis R.E."/>
            <person name="Shao J.Y."/>
            <person name="Zhao Y."/>
            <person name="Gasparich G.E."/>
        </authorList>
    </citation>
    <scope>NUCLEOTIDE SEQUENCE [LARGE SCALE GENOMIC DNA]</scope>
    <source>
        <strain evidence="2 3">AS576</strain>
    </source>
</reference>
<feature type="transmembrane region" description="Helical" evidence="1">
    <location>
        <begin position="88"/>
        <end position="110"/>
    </location>
</feature>
<dbReference type="Proteomes" id="UP000298715">
    <property type="component" value="Chromosome"/>
</dbReference>
<keyword evidence="1" id="KW-0472">Membrane</keyword>
<keyword evidence="1" id="KW-0812">Transmembrane</keyword>
<feature type="transmembrane region" description="Helical" evidence="1">
    <location>
        <begin position="59"/>
        <end position="82"/>
    </location>
</feature>
<protein>
    <recommendedName>
        <fullName evidence="4">Spiroplasmavirus-related protein</fullName>
    </recommendedName>
</protein>
<keyword evidence="1" id="KW-1133">Transmembrane helix</keyword>
<keyword evidence="3" id="KW-1185">Reference proteome</keyword>
<proteinExistence type="predicted"/>
<feature type="transmembrane region" description="Helical" evidence="1">
    <location>
        <begin position="14"/>
        <end position="38"/>
    </location>
</feature>
<evidence type="ECO:0000256" key="1">
    <source>
        <dbReference type="SAM" id="Phobius"/>
    </source>
</evidence>
<dbReference type="EMBL" id="CP029202">
    <property type="protein sequence ID" value="QCO24488.1"/>
    <property type="molecule type" value="Genomic_DNA"/>
</dbReference>
<name>A0ABX5UAV7_SPIME</name>
<evidence type="ECO:0000313" key="3">
    <source>
        <dbReference type="Proteomes" id="UP000298715"/>
    </source>
</evidence>
<evidence type="ECO:0000313" key="2">
    <source>
        <dbReference type="EMBL" id="QCO24488.1"/>
    </source>
</evidence>